<feature type="domain" description="Alanine racemase N-terminal" evidence="5">
    <location>
        <begin position="28"/>
        <end position="231"/>
    </location>
</feature>
<dbReference type="InterPro" id="IPR029066">
    <property type="entry name" value="PLP-binding_barrel"/>
</dbReference>
<evidence type="ECO:0000256" key="2">
    <source>
        <dbReference type="HAMAP-Rule" id="MF_02087"/>
    </source>
</evidence>
<reference evidence="6" key="1">
    <citation type="submission" date="2020-03" db="EMBL/GenBank/DDBJ databases">
        <authorList>
            <person name="Guo F."/>
        </authorList>
    </citation>
    <scope>NUCLEOTIDE SEQUENCE</scope>
    <source>
        <strain evidence="6">JCM 30134</strain>
    </source>
</reference>
<dbReference type="Gene3D" id="3.20.20.10">
    <property type="entry name" value="Alanine racemase"/>
    <property type="match status" value="1"/>
</dbReference>
<dbReference type="PIRSF" id="PIRSF004848">
    <property type="entry name" value="YBL036c_PLPDEIII"/>
    <property type="match status" value="1"/>
</dbReference>
<dbReference type="InterPro" id="IPR001608">
    <property type="entry name" value="Ala_racemase_N"/>
</dbReference>
<dbReference type="RefSeq" id="WP_167191293.1">
    <property type="nucleotide sequence ID" value="NZ_JAAONZ010000021.1"/>
</dbReference>
<accession>A0A9E5T4D9</accession>
<dbReference type="HAMAP" id="MF_02087">
    <property type="entry name" value="PLP_homeostasis"/>
    <property type="match status" value="1"/>
</dbReference>
<protein>
    <recommendedName>
        <fullName evidence="2">Pyridoxal phosphate homeostasis protein</fullName>
        <shortName evidence="2">PLP homeostasis protein</shortName>
    </recommendedName>
</protein>
<dbReference type="GO" id="GO:0030170">
    <property type="term" value="F:pyridoxal phosphate binding"/>
    <property type="evidence" value="ECO:0007669"/>
    <property type="project" value="UniProtKB-UniRule"/>
</dbReference>
<evidence type="ECO:0000313" key="7">
    <source>
        <dbReference type="Proteomes" id="UP000787472"/>
    </source>
</evidence>
<evidence type="ECO:0000256" key="4">
    <source>
        <dbReference type="RuleBase" id="RU004514"/>
    </source>
</evidence>
<keyword evidence="7" id="KW-1185">Reference proteome</keyword>
<evidence type="ECO:0000313" key="6">
    <source>
        <dbReference type="EMBL" id="NHO67849.1"/>
    </source>
</evidence>
<dbReference type="EMBL" id="JAAONZ010000021">
    <property type="protein sequence ID" value="NHO67849.1"/>
    <property type="molecule type" value="Genomic_DNA"/>
</dbReference>
<gene>
    <name evidence="6" type="ORF">G8770_20070</name>
</gene>
<evidence type="ECO:0000259" key="5">
    <source>
        <dbReference type="Pfam" id="PF01168"/>
    </source>
</evidence>
<dbReference type="AlphaFoldDB" id="A0A9E5T4D9"/>
<comment type="similarity">
    <text evidence="2 4">Belongs to the pyridoxal phosphate-binding protein YggS/PROSC family.</text>
</comment>
<comment type="caution">
    <text evidence="6">The sequence shown here is derived from an EMBL/GenBank/DDBJ whole genome shotgun (WGS) entry which is preliminary data.</text>
</comment>
<dbReference type="CDD" id="cd06824">
    <property type="entry name" value="PLPDE_III_Yggs_like"/>
    <property type="match status" value="1"/>
</dbReference>
<dbReference type="PROSITE" id="PS01211">
    <property type="entry name" value="UPF0001"/>
    <property type="match status" value="1"/>
</dbReference>
<evidence type="ECO:0000256" key="3">
    <source>
        <dbReference type="PIRSR" id="PIRSR004848-1"/>
    </source>
</evidence>
<dbReference type="PANTHER" id="PTHR10146">
    <property type="entry name" value="PROLINE SYNTHETASE CO-TRANSCRIBED BACTERIAL HOMOLOG PROTEIN"/>
    <property type="match status" value="1"/>
</dbReference>
<dbReference type="NCBIfam" id="TIGR00044">
    <property type="entry name" value="YggS family pyridoxal phosphate-dependent enzyme"/>
    <property type="match status" value="1"/>
</dbReference>
<organism evidence="6 7">
    <name type="scientific">Pseudomaricurvus hydrocarbonicus</name>
    <dbReference type="NCBI Taxonomy" id="1470433"/>
    <lineage>
        <taxon>Bacteria</taxon>
        <taxon>Pseudomonadati</taxon>
        <taxon>Pseudomonadota</taxon>
        <taxon>Gammaproteobacteria</taxon>
        <taxon>Cellvibrionales</taxon>
        <taxon>Cellvibrionaceae</taxon>
        <taxon>Pseudomaricurvus</taxon>
    </lineage>
</organism>
<comment type="cofactor">
    <cofactor evidence="3">
        <name>pyridoxal 5'-phosphate</name>
        <dbReference type="ChEBI" id="CHEBI:597326"/>
    </cofactor>
</comment>
<keyword evidence="1 2" id="KW-0663">Pyridoxal phosphate</keyword>
<proteinExistence type="inferred from homology"/>
<sequence length="232" mass="25594">MPNIHDQLALVHHRISKALEDSGRKPDGALLLAVSKTKPAADVRLAFDAGQRDFGENYLQEALDKQQQLKDLAIVWHFIGPIQSNKTRAIAENFDWVHSVDRVKIATRLNDQRPAHLPPLNVCLQVNVDNEPTKSGVLLSELPDLLESLVNLPHICVRGFMAIPAPRDNVEQQRQALLPLAETLQELQASPRIHALHPQLDTLSMGMSGDLEAAIAAGSTMVRVGTDIFGKR</sequence>
<dbReference type="Proteomes" id="UP000787472">
    <property type="component" value="Unassembled WGS sequence"/>
</dbReference>
<name>A0A9E5T4D9_9GAMM</name>
<evidence type="ECO:0000256" key="1">
    <source>
        <dbReference type="ARBA" id="ARBA00022898"/>
    </source>
</evidence>
<feature type="modified residue" description="N6-(pyridoxal phosphate)lysine" evidence="2 3">
    <location>
        <position position="36"/>
    </location>
</feature>
<comment type="function">
    <text evidence="2">Pyridoxal 5'-phosphate (PLP)-binding protein, which is involved in PLP homeostasis.</text>
</comment>
<dbReference type="Pfam" id="PF01168">
    <property type="entry name" value="Ala_racemase_N"/>
    <property type="match status" value="1"/>
</dbReference>
<dbReference type="SUPFAM" id="SSF51419">
    <property type="entry name" value="PLP-binding barrel"/>
    <property type="match status" value="1"/>
</dbReference>
<dbReference type="InterPro" id="IPR011078">
    <property type="entry name" value="PyrdxlP_homeostasis"/>
</dbReference>
<dbReference type="PANTHER" id="PTHR10146:SF14">
    <property type="entry name" value="PYRIDOXAL PHOSPHATE HOMEOSTASIS PROTEIN"/>
    <property type="match status" value="1"/>
</dbReference>